<feature type="compositionally biased region" description="Gly residues" evidence="1">
    <location>
        <begin position="387"/>
        <end position="396"/>
    </location>
</feature>
<feature type="compositionally biased region" description="Polar residues" evidence="1">
    <location>
        <begin position="617"/>
        <end position="627"/>
    </location>
</feature>
<dbReference type="RefSeq" id="XP_004988165.1">
    <property type="nucleotide sequence ID" value="XM_004988108.1"/>
</dbReference>
<evidence type="ECO:0000313" key="2">
    <source>
        <dbReference type="EMBL" id="EGD80375.1"/>
    </source>
</evidence>
<keyword evidence="3" id="KW-1185">Reference proteome</keyword>
<dbReference type="KEGG" id="sre:PTSG_10630"/>
<feature type="region of interest" description="Disordered" evidence="1">
    <location>
        <begin position="53"/>
        <end position="102"/>
    </location>
</feature>
<feature type="region of interest" description="Disordered" evidence="1">
    <location>
        <begin position="533"/>
        <end position="573"/>
    </location>
</feature>
<feature type="region of interest" description="Disordered" evidence="1">
    <location>
        <begin position="192"/>
        <end position="268"/>
    </location>
</feature>
<feature type="region of interest" description="Disordered" evidence="1">
    <location>
        <begin position="449"/>
        <end position="497"/>
    </location>
</feature>
<name>F2URX0_SALR5</name>
<dbReference type="GeneID" id="16068691"/>
<feature type="region of interest" description="Disordered" evidence="1">
    <location>
        <begin position="118"/>
        <end position="178"/>
    </location>
</feature>
<dbReference type="InParanoid" id="F2URX0"/>
<feature type="region of interest" description="Disordered" evidence="1">
    <location>
        <begin position="1"/>
        <end position="29"/>
    </location>
</feature>
<feature type="compositionally biased region" description="Low complexity" evidence="1">
    <location>
        <begin position="458"/>
        <end position="473"/>
    </location>
</feature>
<feature type="compositionally biased region" description="Low complexity" evidence="1">
    <location>
        <begin position="538"/>
        <end position="562"/>
    </location>
</feature>
<feature type="region of interest" description="Disordered" evidence="1">
    <location>
        <begin position="617"/>
        <end position="638"/>
    </location>
</feature>
<dbReference type="EMBL" id="GL832992">
    <property type="protein sequence ID" value="EGD80375.1"/>
    <property type="molecule type" value="Genomic_DNA"/>
</dbReference>
<reference evidence="2" key="1">
    <citation type="submission" date="2009-08" db="EMBL/GenBank/DDBJ databases">
        <title>Annotation of Salpingoeca rosetta.</title>
        <authorList>
            <consortium name="The Broad Institute Genome Sequencing Platform"/>
            <person name="Russ C."/>
            <person name="Cuomo C."/>
            <person name="Burger G."/>
            <person name="Gray M.W."/>
            <person name="Holland P.W.H."/>
            <person name="King N."/>
            <person name="Lang F.B.F."/>
            <person name="Roger A.J."/>
            <person name="Ruiz-Trillo I."/>
            <person name="Young S.K."/>
            <person name="Zeng Q."/>
            <person name="Gargeya S."/>
            <person name="Alvarado L."/>
            <person name="Berlin A."/>
            <person name="Chapman S.B."/>
            <person name="Chen Z."/>
            <person name="Freedman E."/>
            <person name="Gellesch M."/>
            <person name="Goldberg J."/>
            <person name="Griggs A."/>
            <person name="Gujja S."/>
            <person name="Heilman E."/>
            <person name="Heiman D."/>
            <person name="Howarth C."/>
            <person name="Mehta T."/>
            <person name="Neiman D."/>
            <person name="Pearson M."/>
            <person name="Roberts A."/>
            <person name="Saif S."/>
            <person name="Shea T."/>
            <person name="Shenoy N."/>
            <person name="Sisk P."/>
            <person name="Stolte C."/>
            <person name="Sykes S."/>
            <person name="White J."/>
            <person name="Yandava C."/>
            <person name="Haas B."/>
            <person name="Nusbaum C."/>
            <person name="Birren B."/>
        </authorList>
    </citation>
    <scope>NUCLEOTIDE SEQUENCE [LARGE SCALE GENOMIC DNA]</scope>
    <source>
        <strain evidence="2">ATCC 50818</strain>
    </source>
</reference>
<dbReference type="AlphaFoldDB" id="F2URX0"/>
<evidence type="ECO:0000313" key="3">
    <source>
        <dbReference type="Proteomes" id="UP000007799"/>
    </source>
</evidence>
<protein>
    <submittedName>
        <fullName evidence="2">Uncharacterized protein</fullName>
    </submittedName>
</protein>
<proteinExistence type="predicted"/>
<feature type="region of interest" description="Disordered" evidence="1">
    <location>
        <begin position="411"/>
        <end position="436"/>
    </location>
</feature>
<gene>
    <name evidence="2" type="ORF">PTSG_10630</name>
</gene>
<feature type="compositionally biased region" description="Low complexity" evidence="1">
    <location>
        <begin position="71"/>
        <end position="95"/>
    </location>
</feature>
<evidence type="ECO:0000256" key="1">
    <source>
        <dbReference type="SAM" id="MobiDB-lite"/>
    </source>
</evidence>
<feature type="compositionally biased region" description="Basic and acidic residues" evidence="1">
    <location>
        <begin position="481"/>
        <end position="491"/>
    </location>
</feature>
<organism evidence="3">
    <name type="scientific">Salpingoeca rosetta (strain ATCC 50818 / BSB-021)</name>
    <dbReference type="NCBI Taxonomy" id="946362"/>
    <lineage>
        <taxon>Eukaryota</taxon>
        <taxon>Choanoflagellata</taxon>
        <taxon>Craspedida</taxon>
        <taxon>Salpingoecidae</taxon>
        <taxon>Salpingoeca</taxon>
    </lineage>
</organism>
<feature type="region of interest" description="Disordered" evidence="1">
    <location>
        <begin position="377"/>
        <end position="396"/>
    </location>
</feature>
<sequence length="780" mass="84086">MSDATNDVLLPSFTACADPSPADDEGDQERCLQARNAKRRVSEAPTAFTCVTNASRHSSDTSVFTKLPKLSLSGNDDSSQSQSPSRSQSYSQSTSMYGGSNDPAVLTQFVRTEQWMMAPLPESTPPSSPKHSSDNTRRNDDDRHDECGRRERNNNRREPTAVSAAVTSPGIAPPSYNQPAVTYESLRASLRRTGDHRDGDDDDDNGSDGMHVADAYDEPVDAACNNSPLHTHPAPPLPALPDMLLPTREQKSDGGHATAAPPSTAQQRRLVRSAATNDLSCLQATPTAAASVHMEGGEHAAIQHRIAAAEASESESSLASSSLSSLPPWSSIILAVPPLLQWQQQQQKEEEQQVHQQEQRDGWVTSAHTVVAGADDFEHDDDHVDGDSGGAGGGIRAGFEEQVQQTRRTLRFQPVSDKQGVQPPQPPRASAEASHASAGIIQADIVNDSSSNGAVHDSSSSPRQHQHQQPCQSLHHHSHGYSHDHDHDHNQQHRQHSRPIEHVIGERLAHVRPAVRANLSTLALAIQRHTATRTCSPATPTATGRQSTTTTTTPARKTPAVTNATSPPPPPHVQLSQFSPSPCNMRGTPATDNTSVSRVCAYAPSPNDIGGFGRTLSTPPTHNQRPTTLDPIAEDTPIDGRSLMHCKPKFAAFPDMRELMMQQDRPHAQFVPFRYRMQKLERQHARRGVPGVQTWCALFEKVYKWADGVASAMVAGHSDGISGATNLADEHVVTVENNENACEPEVLSGASEGVELGLNVHGGVSGNAQPRQRPAQPVAL</sequence>
<feature type="compositionally biased region" description="Polar residues" evidence="1">
    <location>
        <begin position="53"/>
        <end position="64"/>
    </location>
</feature>
<feature type="compositionally biased region" description="Basic and acidic residues" evidence="1">
    <location>
        <begin position="131"/>
        <end position="159"/>
    </location>
</feature>
<dbReference type="Proteomes" id="UP000007799">
    <property type="component" value="Unassembled WGS sequence"/>
</dbReference>
<accession>F2URX0</accession>